<evidence type="ECO:0000313" key="2">
    <source>
        <dbReference type="EnsemblMetazoa" id="CJA40423.1"/>
    </source>
</evidence>
<dbReference type="Proteomes" id="UP000005237">
    <property type="component" value="Unassembled WGS sequence"/>
</dbReference>
<reference evidence="2" key="2">
    <citation type="submission" date="2022-06" db="UniProtKB">
        <authorList>
            <consortium name="EnsemblMetazoa"/>
        </authorList>
    </citation>
    <scope>IDENTIFICATION</scope>
    <source>
        <strain evidence="2">DF5081</strain>
    </source>
</reference>
<feature type="compositionally biased region" description="Basic and acidic residues" evidence="1">
    <location>
        <begin position="45"/>
        <end position="58"/>
    </location>
</feature>
<accession>A0A8R1EU11</accession>
<dbReference type="AlphaFoldDB" id="A0A8R1EU11"/>
<organism evidence="2 3">
    <name type="scientific">Caenorhabditis japonica</name>
    <dbReference type="NCBI Taxonomy" id="281687"/>
    <lineage>
        <taxon>Eukaryota</taxon>
        <taxon>Metazoa</taxon>
        <taxon>Ecdysozoa</taxon>
        <taxon>Nematoda</taxon>
        <taxon>Chromadorea</taxon>
        <taxon>Rhabditida</taxon>
        <taxon>Rhabditina</taxon>
        <taxon>Rhabditomorpha</taxon>
        <taxon>Rhabditoidea</taxon>
        <taxon>Rhabditidae</taxon>
        <taxon>Peloderinae</taxon>
        <taxon>Caenorhabditis</taxon>
    </lineage>
</organism>
<feature type="region of interest" description="Disordered" evidence="1">
    <location>
        <begin position="45"/>
        <end position="67"/>
    </location>
</feature>
<name>A0A8R1EU11_CAEJA</name>
<evidence type="ECO:0000256" key="1">
    <source>
        <dbReference type="SAM" id="MobiDB-lite"/>
    </source>
</evidence>
<dbReference type="EnsemblMetazoa" id="CJA40423.1">
    <property type="protein sequence ID" value="CJA40423.1"/>
    <property type="gene ID" value="WBGene00216271"/>
</dbReference>
<proteinExistence type="predicted"/>
<keyword evidence="3" id="KW-1185">Reference proteome</keyword>
<evidence type="ECO:0000313" key="3">
    <source>
        <dbReference type="Proteomes" id="UP000005237"/>
    </source>
</evidence>
<protein>
    <submittedName>
        <fullName evidence="2">Uncharacterized protein</fullName>
    </submittedName>
</protein>
<reference evidence="3" key="1">
    <citation type="submission" date="2010-08" db="EMBL/GenBank/DDBJ databases">
        <authorList>
            <consortium name="Caenorhabditis japonica Sequencing Consortium"/>
            <person name="Wilson R.K."/>
        </authorList>
    </citation>
    <scope>NUCLEOTIDE SEQUENCE [LARGE SCALE GENOMIC DNA]</scope>
    <source>
        <strain evidence="3">DF5081</strain>
    </source>
</reference>
<sequence>MLHGVCSVNGGDLGTGVDMKCGKDTFTIQNVNSNLNSRAFAHRLRGETHRPRTRREGAAHNVGLKYY</sequence>